<protein>
    <recommendedName>
        <fullName evidence="5 12">Long-chain-alcohol oxidase</fullName>
        <ecNumber evidence="5 12">1.1.3.20</ecNumber>
    </recommendedName>
</protein>
<dbReference type="Gene3D" id="3.50.50.60">
    <property type="entry name" value="FAD/NAD(P)-binding domain"/>
    <property type="match status" value="2"/>
</dbReference>
<keyword evidence="8" id="KW-0274">FAD</keyword>
<keyword evidence="9" id="KW-1133">Transmembrane helix</keyword>
<dbReference type="GO" id="GO:0050660">
    <property type="term" value="F:flavin adenine dinucleotide binding"/>
    <property type="evidence" value="ECO:0007669"/>
    <property type="project" value="InterPro"/>
</dbReference>
<evidence type="ECO:0000256" key="13">
    <source>
        <dbReference type="PIRSR" id="PIRSR028937-1"/>
    </source>
</evidence>
<dbReference type="SUPFAM" id="SSF51905">
    <property type="entry name" value="FAD/NAD(P)-binding domain"/>
    <property type="match status" value="1"/>
</dbReference>
<dbReference type="AlphaFoldDB" id="A0A9P4IUA5"/>
<evidence type="ECO:0000313" key="16">
    <source>
        <dbReference type="EMBL" id="KAF2148536.1"/>
    </source>
</evidence>
<evidence type="ECO:0000259" key="15">
    <source>
        <dbReference type="Pfam" id="PF05199"/>
    </source>
</evidence>
<dbReference type="PANTHER" id="PTHR46056:SF12">
    <property type="entry name" value="LONG-CHAIN-ALCOHOL OXIDASE"/>
    <property type="match status" value="1"/>
</dbReference>
<evidence type="ECO:0000256" key="6">
    <source>
        <dbReference type="ARBA" id="ARBA00022630"/>
    </source>
</evidence>
<feature type="active site" description="Proton acceptor" evidence="13">
    <location>
        <position position="676"/>
    </location>
</feature>
<evidence type="ECO:0000256" key="12">
    <source>
        <dbReference type="PIRNR" id="PIRNR028937"/>
    </source>
</evidence>
<evidence type="ECO:0000256" key="4">
    <source>
        <dbReference type="ARBA" id="ARBA00010790"/>
    </source>
</evidence>
<evidence type="ECO:0000256" key="11">
    <source>
        <dbReference type="ARBA" id="ARBA00023136"/>
    </source>
</evidence>
<comment type="caution">
    <text evidence="16">The sequence shown here is derived from an EMBL/GenBank/DDBJ whole genome shotgun (WGS) entry which is preliminary data.</text>
</comment>
<organism evidence="16 17">
    <name type="scientific">Myriangium duriaei CBS 260.36</name>
    <dbReference type="NCBI Taxonomy" id="1168546"/>
    <lineage>
        <taxon>Eukaryota</taxon>
        <taxon>Fungi</taxon>
        <taxon>Dikarya</taxon>
        <taxon>Ascomycota</taxon>
        <taxon>Pezizomycotina</taxon>
        <taxon>Dothideomycetes</taxon>
        <taxon>Dothideomycetidae</taxon>
        <taxon>Myriangiales</taxon>
        <taxon>Myriangiaceae</taxon>
        <taxon>Myriangium</taxon>
    </lineage>
</organism>
<feature type="domain" description="Glucose-methanol-choline oxidoreductase C-terminal" evidence="15">
    <location>
        <begin position="572"/>
        <end position="728"/>
    </location>
</feature>
<evidence type="ECO:0000259" key="14">
    <source>
        <dbReference type="Pfam" id="PF00732"/>
    </source>
</evidence>
<dbReference type="GO" id="GO:0016020">
    <property type="term" value="C:membrane"/>
    <property type="evidence" value="ECO:0007669"/>
    <property type="project" value="UniProtKB-SubCell"/>
</dbReference>
<feature type="domain" description="Glucose-methanol-choline oxidoreductase N-terminal" evidence="14">
    <location>
        <begin position="267"/>
        <end position="490"/>
    </location>
</feature>
<dbReference type="InterPro" id="IPR000172">
    <property type="entry name" value="GMC_OxRdtase_N"/>
</dbReference>
<dbReference type="InterPro" id="IPR007867">
    <property type="entry name" value="GMC_OxRtase_C"/>
</dbReference>
<keyword evidence="10 12" id="KW-0560">Oxidoreductase</keyword>
<dbReference type="Proteomes" id="UP000799439">
    <property type="component" value="Unassembled WGS sequence"/>
</dbReference>
<dbReference type="OrthoDB" id="269227at2759"/>
<sequence length="740" mass="80302">MQLPVPASPVPEDALTEAQWATLSAFCEAIIPSIRSDHPSDRGSRHNAAYQIVSAEDIERTKADIRMTTKPDATESTLEDDYLRESPSSYPAFKEAVFRFIGRFVDQDNRNNLLFVLNALSYRAGSLLLTGRSRLITEMSIPERQTVLQEWGNAYLPMYRDLQRSLTQLTVITWIRTSPTLGRLITYPHTPVNHNFGEAFAFDFVQIPTGKEQEVIETDIVIVGSGCTGAVAASVLSQAGLSVMVVDKSYYWPPSYLPMTEMEASLNLFQNGGVTQADGGRFSVISGSCWGGGGTINWSASLHLQHPVRQEWARSSGLPYFTSPAFQADMDAVCDVMGVSTEHVVHNSTNKVLMDGARLLGMSGKTVPQNTGGKSHQCGYCTLGCGSCEKRGPTESWLPDAAKHGAKFMEGFSCDRIVFEGKRAIGVEGVWTSRGENRLPGGSGAYTRPLLIKARKAVISASGALGTPVLLKRSGLTNPHIGAHLKLHPVSVLGAIFPEPTFPWEGSILTGVVTDLENQDGHNHGVKLEACTMLPSWFLPQIPWTGGLEWKALSAKFRHATGYISLARDSGEGQIYVDPKDPARPRIIYDVCKKDRQHIAAGLEALAKINYIKGAKEIIVAAPGVPPFVRDASADTGTEETHGVNDPRFREWLEKYVHPMMRSGAPARDTCFASAHQMGSARMGSTPQSSAVDGAGRVWGKQGLYVVDTSVFPAASGVNPMITGMATARGIARGIVRIVR</sequence>
<comment type="subcellular location">
    <subcellularLocation>
        <location evidence="3">Membrane</location>
    </subcellularLocation>
</comment>
<comment type="catalytic activity">
    <reaction evidence="1 12">
        <text>a long-chain primary fatty alcohol + O2 = a long-chain fatty aldehyde + H2O2</text>
        <dbReference type="Rhea" id="RHEA:22756"/>
        <dbReference type="ChEBI" id="CHEBI:15379"/>
        <dbReference type="ChEBI" id="CHEBI:16240"/>
        <dbReference type="ChEBI" id="CHEBI:17176"/>
        <dbReference type="ChEBI" id="CHEBI:77396"/>
        <dbReference type="EC" id="1.1.3.20"/>
    </reaction>
</comment>
<evidence type="ECO:0000256" key="9">
    <source>
        <dbReference type="ARBA" id="ARBA00022989"/>
    </source>
</evidence>
<reference evidence="16" key="1">
    <citation type="journal article" date="2020" name="Stud. Mycol.">
        <title>101 Dothideomycetes genomes: a test case for predicting lifestyles and emergence of pathogens.</title>
        <authorList>
            <person name="Haridas S."/>
            <person name="Albert R."/>
            <person name="Binder M."/>
            <person name="Bloem J."/>
            <person name="Labutti K."/>
            <person name="Salamov A."/>
            <person name="Andreopoulos B."/>
            <person name="Baker S."/>
            <person name="Barry K."/>
            <person name="Bills G."/>
            <person name="Bluhm B."/>
            <person name="Cannon C."/>
            <person name="Castanera R."/>
            <person name="Culley D."/>
            <person name="Daum C."/>
            <person name="Ezra D."/>
            <person name="Gonzalez J."/>
            <person name="Henrissat B."/>
            <person name="Kuo A."/>
            <person name="Liang C."/>
            <person name="Lipzen A."/>
            <person name="Lutzoni F."/>
            <person name="Magnuson J."/>
            <person name="Mondo S."/>
            <person name="Nolan M."/>
            <person name="Ohm R."/>
            <person name="Pangilinan J."/>
            <person name="Park H.-J."/>
            <person name="Ramirez L."/>
            <person name="Alfaro M."/>
            <person name="Sun H."/>
            <person name="Tritt A."/>
            <person name="Yoshinaga Y."/>
            <person name="Zwiers L.-H."/>
            <person name="Turgeon B."/>
            <person name="Goodwin S."/>
            <person name="Spatafora J."/>
            <person name="Crous P."/>
            <person name="Grigoriev I."/>
        </authorList>
    </citation>
    <scope>NUCLEOTIDE SEQUENCE</scope>
    <source>
        <strain evidence="16">CBS 260.36</strain>
    </source>
</reference>
<evidence type="ECO:0000256" key="2">
    <source>
        <dbReference type="ARBA" id="ARBA00003842"/>
    </source>
</evidence>
<keyword evidence="7" id="KW-0812">Transmembrane</keyword>
<evidence type="ECO:0000256" key="8">
    <source>
        <dbReference type="ARBA" id="ARBA00022827"/>
    </source>
</evidence>
<dbReference type="PANTHER" id="PTHR46056">
    <property type="entry name" value="LONG-CHAIN-ALCOHOL OXIDASE"/>
    <property type="match status" value="1"/>
</dbReference>
<dbReference type="EC" id="1.1.3.20" evidence="5 12"/>
<accession>A0A9P4IUA5</accession>
<dbReference type="InterPro" id="IPR036188">
    <property type="entry name" value="FAD/NAD-bd_sf"/>
</dbReference>
<evidence type="ECO:0000256" key="1">
    <source>
        <dbReference type="ARBA" id="ARBA00000920"/>
    </source>
</evidence>
<evidence type="ECO:0000256" key="3">
    <source>
        <dbReference type="ARBA" id="ARBA00004370"/>
    </source>
</evidence>
<dbReference type="GO" id="GO:0046577">
    <property type="term" value="F:long-chain-alcohol oxidase activity"/>
    <property type="evidence" value="ECO:0007669"/>
    <property type="project" value="UniProtKB-EC"/>
</dbReference>
<gene>
    <name evidence="16" type="ORF">K461DRAFT_282994</name>
</gene>
<evidence type="ECO:0000313" key="17">
    <source>
        <dbReference type="Proteomes" id="UP000799439"/>
    </source>
</evidence>
<comment type="similarity">
    <text evidence="4 12">Belongs to the GMC oxidoreductase family.</text>
</comment>
<keyword evidence="17" id="KW-1185">Reference proteome</keyword>
<dbReference type="EMBL" id="ML996093">
    <property type="protein sequence ID" value="KAF2148536.1"/>
    <property type="molecule type" value="Genomic_DNA"/>
</dbReference>
<dbReference type="InterPro" id="IPR012400">
    <property type="entry name" value="Long_Oxdase"/>
</dbReference>
<dbReference type="Pfam" id="PF00732">
    <property type="entry name" value="GMC_oxred_N"/>
    <property type="match status" value="1"/>
</dbReference>
<keyword evidence="6" id="KW-0285">Flavoprotein</keyword>
<dbReference type="Pfam" id="PF05199">
    <property type="entry name" value="GMC_oxred_C"/>
    <property type="match status" value="1"/>
</dbReference>
<evidence type="ECO:0000256" key="5">
    <source>
        <dbReference type="ARBA" id="ARBA00013125"/>
    </source>
</evidence>
<comment type="function">
    <text evidence="2">Long-chain fatty alcohol oxidase involved in the omega-oxidation pathway of lipid degradation.</text>
</comment>
<name>A0A9P4IUA5_9PEZI</name>
<evidence type="ECO:0000256" key="10">
    <source>
        <dbReference type="ARBA" id="ARBA00023002"/>
    </source>
</evidence>
<keyword evidence="11" id="KW-0472">Membrane</keyword>
<dbReference type="PIRSF" id="PIRSF028937">
    <property type="entry name" value="Lg_Ch_AO"/>
    <property type="match status" value="1"/>
</dbReference>
<evidence type="ECO:0000256" key="7">
    <source>
        <dbReference type="ARBA" id="ARBA00022692"/>
    </source>
</evidence>
<proteinExistence type="inferred from homology"/>